<feature type="transmembrane region" description="Helical" evidence="1">
    <location>
        <begin position="37"/>
        <end position="61"/>
    </location>
</feature>
<dbReference type="AlphaFoldDB" id="A0A516KEE6"/>
<dbReference type="EMBL" id="CP041666">
    <property type="protein sequence ID" value="QDP39785.1"/>
    <property type="molecule type" value="Genomic_DNA"/>
</dbReference>
<evidence type="ECO:0000313" key="2">
    <source>
        <dbReference type="EMBL" id="QDP39785.1"/>
    </source>
</evidence>
<keyword evidence="1" id="KW-0472">Membrane</keyword>
<name>A0A516KEE6_9BACI</name>
<dbReference type="Proteomes" id="UP000315215">
    <property type="component" value="Chromosome"/>
</dbReference>
<dbReference type="KEGG" id="aqt:FN924_06130"/>
<dbReference type="Pfam" id="PF26135">
    <property type="entry name" value="YuzI"/>
    <property type="match status" value="1"/>
</dbReference>
<keyword evidence="3" id="KW-1185">Reference proteome</keyword>
<gene>
    <name evidence="2" type="ORF">FN924_06130</name>
</gene>
<keyword evidence="1" id="KW-1133">Transmembrane helix</keyword>
<dbReference type="RefSeq" id="WP_143892706.1">
    <property type="nucleotide sequence ID" value="NZ_CP041666.1"/>
</dbReference>
<keyword evidence="1" id="KW-0812">Transmembrane</keyword>
<sequence length="70" mass="7694">MGFVLLFLIGFGFAVSGGVTLITYLNFIPAGLSLTNYFLFIQGRIECYLLPIGLILMLISISRIPNIPVK</sequence>
<organism evidence="2 3">
    <name type="scientific">Radiobacillus deserti</name>
    <dbReference type="NCBI Taxonomy" id="2594883"/>
    <lineage>
        <taxon>Bacteria</taxon>
        <taxon>Bacillati</taxon>
        <taxon>Bacillota</taxon>
        <taxon>Bacilli</taxon>
        <taxon>Bacillales</taxon>
        <taxon>Bacillaceae</taxon>
        <taxon>Radiobacillus</taxon>
    </lineage>
</organism>
<dbReference type="OrthoDB" id="2972455at2"/>
<dbReference type="InterPro" id="IPR058887">
    <property type="entry name" value="YuzI-like"/>
</dbReference>
<proteinExistence type="predicted"/>
<accession>A0A516KEE6</accession>
<protein>
    <submittedName>
        <fullName evidence="2">Uncharacterized protein</fullName>
    </submittedName>
</protein>
<evidence type="ECO:0000256" key="1">
    <source>
        <dbReference type="SAM" id="Phobius"/>
    </source>
</evidence>
<evidence type="ECO:0000313" key="3">
    <source>
        <dbReference type="Proteomes" id="UP000315215"/>
    </source>
</evidence>
<reference evidence="2 3" key="1">
    <citation type="submission" date="2019-07" db="EMBL/GenBank/DDBJ databases">
        <authorList>
            <person name="Li J."/>
        </authorList>
    </citation>
    <scope>NUCLEOTIDE SEQUENCE [LARGE SCALE GENOMIC DNA]</scope>
    <source>
        <strain evidence="2 3">TKL69</strain>
    </source>
</reference>